<dbReference type="InterPro" id="IPR036034">
    <property type="entry name" value="PDZ_sf"/>
</dbReference>
<keyword evidence="4" id="KW-1185">Reference proteome</keyword>
<dbReference type="InterPro" id="IPR029045">
    <property type="entry name" value="ClpP/crotonase-like_dom_sf"/>
</dbReference>
<dbReference type="AlphaFoldDB" id="A0A371J0S4"/>
<keyword evidence="1" id="KW-1133">Transmembrane helix</keyword>
<dbReference type="Gene3D" id="3.30.750.44">
    <property type="match status" value="1"/>
</dbReference>
<name>A0A371J0S4_9FIRM</name>
<sequence>MEDNKKVLKGFIGGVITATLVISIVLFINKYTSGEIDTASIFDNTKTQTTSSGVSSKAVEAKVSIIKQIIDKYYLEDADEDKLVEGMYKGLVDGLEDPYSVYYTEDEFKSLMESTNGVYCGIGVTVSEDANTGIITMVKPFENSPGLEAGILPGDILYKV</sequence>
<feature type="non-terminal residue" evidence="3">
    <location>
        <position position="160"/>
    </location>
</feature>
<dbReference type="RefSeq" id="WP_416388694.1">
    <property type="nucleotide sequence ID" value="NZ_NOKA02000157.1"/>
</dbReference>
<feature type="transmembrane region" description="Helical" evidence="1">
    <location>
        <begin position="7"/>
        <end position="28"/>
    </location>
</feature>
<dbReference type="GO" id="GO:0030288">
    <property type="term" value="C:outer membrane-bounded periplasmic space"/>
    <property type="evidence" value="ECO:0007669"/>
    <property type="project" value="TreeGrafter"/>
</dbReference>
<accession>A0A371J0S4</accession>
<dbReference type="Pfam" id="PF22694">
    <property type="entry name" value="CtpB_N-like"/>
    <property type="match status" value="1"/>
</dbReference>
<evidence type="ECO:0000256" key="1">
    <source>
        <dbReference type="SAM" id="Phobius"/>
    </source>
</evidence>
<dbReference type="PANTHER" id="PTHR32060">
    <property type="entry name" value="TAIL-SPECIFIC PROTEASE"/>
    <property type="match status" value="1"/>
</dbReference>
<proteinExistence type="predicted"/>
<keyword evidence="1" id="KW-0472">Membrane</keyword>
<protein>
    <submittedName>
        <fullName evidence="3">S41 family peptidase</fullName>
    </submittedName>
</protein>
<organism evidence="3 4">
    <name type="scientific">Lachnotalea glycerini</name>
    <dbReference type="NCBI Taxonomy" id="1763509"/>
    <lineage>
        <taxon>Bacteria</taxon>
        <taxon>Bacillati</taxon>
        <taxon>Bacillota</taxon>
        <taxon>Clostridia</taxon>
        <taxon>Lachnospirales</taxon>
        <taxon>Lachnospiraceae</taxon>
        <taxon>Lachnotalea</taxon>
    </lineage>
</organism>
<gene>
    <name evidence="3" type="ORF">CG710_021800</name>
</gene>
<dbReference type="GO" id="GO:0004175">
    <property type="term" value="F:endopeptidase activity"/>
    <property type="evidence" value="ECO:0007669"/>
    <property type="project" value="TreeGrafter"/>
</dbReference>
<reference evidence="3 4" key="1">
    <citation type="journal article" date="2017" name="Genome Announc.">
        <title>Draft Genome Sequence of a Sporulating and Motile Strain of Lachnotalea glycerini Isolated from Water in Quebec City, Canada.</title>
        <authorList>
            <person name="Maheux A.F."/>
            <person name="Boudreau D.K."/>
            <person name="Berube E."/>
            <person name="Boissinot M."/>
            <person name="Raymond F."/>
            <person name="Brodeur S."/>
            <person name="Corbeil J."/>
            <person name="Isabel S."/>
            <person name="Omar R.F."/>
            <person name="Bergeron M.G."/>
        </authorList>
    </citation>
    <scope>NUCLEOTIDE SEQUENCE [LARGE SCALE GENOMIC DNA]</scope>
    <source>
        <strain evidence="3 4">CCRI-19302</strain>
    </source>
</reference>
<evidence type="ECO:0000259" key="2">
    <source>
        <dbReference type="Pfam" id="PF22694"/>
    </source>
</evidence>
<evidence type="ECO:0000313" key="4">
    <source>
        <dbReference type="Proteomes" id="UP000216411"/>
    </source>
</evidence>
<keyword evidence="1" id="KW-0812">Transmembrane</keyword>
<dbReference type="GO" id="GO:0007165">
    <property type="term" value="P:signal transduction"/>
    <property type="evidence" value="ECO:0007669"/>
    <property type="project" value="TreeGrafter"/>
</dbReference>
<comment type="caution">
    <text evidence="3">The sequence shown here is derived from an EMBL/GenBank/DDBJ whole genome shotgun (WGS) entry which is preliminary data.</text>
</comment>
<dbReference type="Gene3D" id="2.30.42.10">
    <property type="match status" value="1"/>
</dbReference>
<dbReference type="SUPFAM" id="SSF52096">
    <property type="entry name" value="ClpP/crotonase"/>
    <property type="match status" value="1"/>
</dbReference>
<dbReference type="PANTHER" id="PTHR32060:SF30">
    <property type="entry name" value="CARBOXY-TERMINAL PROCESSING PROTEASE CTPA"/>
    <property type="match status" value="1"/>
</dbReference>
<feature type="domain" description="Activating protease CtpA/B N-terminal" evidence="2">
    <location>
        <begin position="42"/>
        <end position="105"/>
    </location>
</feature>
<dbReference type="InterPro" id="IPR055210">
    <property type="entry name" value="CtpA/B_N"/>
</dbReference>
<dbReference type="Proteomes" id="UP000216411">
    <property type="component" value="Unassembled WGS sequence"/>
</dbReference>
<dbReference type="EMBL" id="NOKA02000157">
    <property type="protein sequence ID" value="RDY26325.1"/>
    <property type="molecule type" value="Genomic_DNA"/>
</dbReference>
<evidence type="ECO:0000313" key="3">
    <source>
        <dbReference type="EMBL" id="RDY26325.1"/>
    </source>
</evidence>